<dbReference type="PROSITE" id="PS50048">
    <property type="entry name" value="ZN2_CY6_FUNGAL_2"/>
    <property type="match status" value="1"/>
</dbReference>
<evidence type="ECO:0000256" key="3">
    <source>
        <dbReference type="ARBA" id="ARBA00023242"/>
    </source>
</evidence>
<dbReference type="InterPro" id="IPR036864">
    <property type="entry name" value="Zn2-C6_fun-type_DNA-bd_sf"/>
</dbReference>
<evidence type="ECO:0000259" key="5">
    <source>
        <dbReference type="PROSITE" id="PS50048"/>
    </source>
</evidence>
<feature type="region of interest" description="Disordered" evidence="4">
    <location>
        <begin position="93"/>
        <end position="134"/>
    </location>
</feature>
<evidence type="ECO:0000256" key="2">
    <source>
        <dbReference type="ARBA" id="ARBA00023163"/>
    </source>
</evidence>
<dbReference type="GO" id="GO:0000981">
    <property type="term" value="F:DNA-binding transcription factor activity, RNA polymerase II-specific"/>
    <property type="evidence" value="ECO:0007669"/>
    <property type="project" value="InterPro"/>
</dbReference>
<keyword evidence="2" id="KW-0804">Transcription</keyword>
<dbReference type="SUPFAM" id="SSF57701">
    <property type="entry name" value="Zn2/Cys6 DNA-binding domain"/>
    <property type="match status" value="1"/>
</dbReference>
<protein>
    <recommendedName>
        <fullName evidence="5">Zn(2)-C6 fungal-type domain-containing protein</fullName>
    </recommendedName>
</protein>
<evidence type="ECO:0000256" key="4">
    <source>
        <dbReference type="SAM" id="MobiDB-lite"/>
    </source>
</evidence>
<proteinExistence type="predicted"/>
<dbReference type="PROSITE" id="PS00463">
    <property type="entry name" value="ZN2_CY6_FUNGAL_1"/>
    <property type="match status" value="1"/>
</dbReference>
<feature type="compositionally biased region" description="Polar residues" evidence="4">
    <location>
        <begin position="115"/>
        <end position="125"/>
    </location>
</feature>
<dbReference type="PANTHER" id="PTHR47840">
    <property type="entry name" value="ZN(II)2CYS6 TRANSCRIPTION FACTOR (EUROFUNG)-RELATED"/>
    <property type="match status" value="1"/>
</dbReference>
<dbReference type="GO" id="GO:0008270">
    <property type="term" value="F:zinc ion binding"/>
    <property type="evidence" value="ECO:0007669"/>
    <property type="project" value="InterPro"/>
</dbReference>
<dbReference type="OrthoDB" id="5392779at2759"/>
<organism evidence="6 7">
    <name type="scientific">Lophium mytilinum</name>
    <dbReference type="NCBI Taxonomy" id="390894"/>
    <lineage>
        <taxon>Eukaryota</taxon>
        <taxon>Fungi</taxon>
        <taxon>Dikarya</taxon>
        <taxon>Ascomycota</taxon>
        <taxon>Pezizomycotina</taxon>
        <taxon>Dothideomycetes</taxon>
        <taxon>Pleosporomycetidae</taxon>
        <taxon>Mytilinidiales</taxon>
        <taxon>Mytilinidiaceae</taxon>
        <taxon>Lophium</taxon>
    </lineage>
</organism>
<dbReference type="PANTHER" id="PTHR47840:SF1">
    <property type="entry name" value="ZN(II)2CYS6 TRANSCRIPTION FACTOR (EUROFUNG)"/>
    <property type="match status" value="1"/>
</dbReference>
<dbReference type="EMBL" id="MU004182">
    <property type="protein sequence ID" value="KAF2501647.1"/>
    <property type="molecule type" value="Genomic_DNA"/>
</dbReference>
<name>A0A6A6RDW7_9PEZI</name>
<evidence type="ECO:0000256" key="1">
    <source>
        <dbReference type="ARBA" id="ARBA00023015"/>
    </source>
</evidence>
<dbReference type="Gene3D" id="4.10.240.10">
    <property type="entry name" value="Zn(2)-C6 fungal-type DNA-binding domain"/>
    <property type="match status" value="1"/>
</dbReference>
<reference evidence="6" key="1">
    <citation type="journal article" date="2020" name="Stud. Mycol.">
        <title>101 Dothideomycetes genomes: a test case for predicting lifestyles and emergence of pathogens.</title>
        <authorList>
            <person name="Haridas S."/>
            <person name="Albert R."/>
            <person name="Binder M."/>
            <person name="Bloem J."/>
            <person name="Labutti K."/>
            <person name="Salamov A."/>
            <person name="Andreopoulos B."/>
            <person name="Baker S."/>
            <person name="Barry K."/>
            <person name="Bills G."/>
            <person name="Bluhm B."/>
            <person name="Cannon C."/>
            <person name="Castanera R."/>
            <person name="Culley D."/>
            <person name="Daum C."/>
            <person name="Ezra D."/>
            <person name="Gonzalez J."/>
            <person name="Henrissat B."/>
            <person name="Kuo A."/>
            <person name="Liang C."/>
            <person name="Lipzen A."/>
            <person name="Lutzoni F."/>
            <person name="Magnuson J."/>
            <person name="Mondo S."/>
            <person name="Nolan M."/>
            <person name="Ohm R."/>
            <person name="Pangilinan J."/>
            <person name="Park H.-J."/>
            <person name="Ramirez L."/>
            <person name="Alfaro M."/>
            <person name="Sun H."/>
            <person name="Tritt A."/>
            <person name="Yoshinaga Y."/>
            <person name="Zwiers L.-H."/>
            <person name="Turgeon B."/>
            <person name="Goodwin S."/>
            <person name="Spatafora J."/>
            <person name="Crous P."/>
            <person name="Grigoriev I."/>
        </authorList>
    </citation>
    <scope>NUCLEOTIDE SEQUENCE</scope>
    <source>
        <strain evidence="6">CBS 269.34</strain>
    </source>
</reference>
<dbReference type="InterPro" id="IPR001138">
    <property type="entry name" value="Zn2Cys6_DnaBD"/>
</dbReference>
<evidence type="ECO:0000313" key="6">
    <source>
        <dbReference type="EMBL" id="KAF2501647.1"/>
    </source>
</evidence>
<gene>
    <name evidence="6" type="ORF">BU16DRAFT_613505</name>
</gene>
<keyword evidence="7" id="KW-1185">Reference proteome</keyword>
<keyword evidence="3" id="KW-0539">Nucleus</keyword>
<accession>A0A6A6RDW7</accession>
<sequence>MDPNEYESAEHAAKRRRLRKGTRSCWECKRRKVRCTFASPTDAICITCRRRAVKCISQELPDEFTEEEDSAGRIVRVEALLNELVNKVHHSAAVGVDQSMSDERRRPEPAAPTPVSDSEPNSSVSMHEPSPEAFHRRNENAATHHSAPAYCTPDSQTFTPARAAPADAGKYGKISQLLLAAFPSQKDMDILMKANNGASMFCHSGNVKSSSQLDREEPEDEAKLAEIPSPCTHPVLLAKQMLIVSSLLLQFSPLEHIPGLSEHHRGIMDRLADTAINLVTTNEELLGTMESLECILIEGFFHLNCGNVRRAWLAFRRTMGAAQLMGIDRPGIYPVKVIDPSTNIDPRFIWFRIVYWDRFLSLMLGLPQGNSDISMGSETALASGAPSEHLERVHAVVLAKVLKRNQIGASQRAIAMTKEIDTELLKTAESLPAKFWGPPKFAGLEKDSPEAFTETMRVKDQIFHYTLLNQLHLPFLLCSSPERKNDYSRITCVNASREILTKFVAFRNFICNTACCRLADFLALVAGMTLILAHLVSRRYEETDNVLAHQRLGDRATVEQALESMEVNSKLNEDMLAAKCANLLQHMLQIEADANQAHTYSTQQVQGAENFREDEGSALIINVPYLGTIRIAREGVRSIETLRMSPAHTQDLGGPITIGGIGSVHVPDRILTNVSGQKSADVSTSLNDDAGFNDLSLPSHQRPAQPQAEELHGVSDTAQLPGAAVADDFLLQQDLYPGVAAGMNDWIFQGIDTAFFDSLMKGTGGQVGDGVGDAEWGTPWNGDLSRS</sequence>
<dbReference type="AlphaFoldDB" id="A0A6A6RDW7"/>
<feature type="domain" description="Zn(2)-C6 fungal-type" evidence="5">
    <location>
        <begin position="24"/>
        <end position="57"/>
    </location>
</feature>
<dbReference type="Proteomes" id="UP000799750">
    <property type="component" value="Unassembled WGS sequence"/>
</dbReference>
<dbReference type="SMART" id="SM00066">
    <property type="entry name" value="GAL4"/>
    <property type="match status" value="1"/>
</dbReference>
<dbReference type="CDD" id="cd12148">
    <property type="entry name" value="fungal_TF_MHR"/>
    <property type="match status" value="1"/>
</dbReference>
<evidence type="ECO:0000313" key="7">
    <source>
        <dbReference type="Proteomes" id="UP000799750"/>
    </source>
</evidence>
<dbReference type="Pfam" id="PF00172">
    <property type="entry name" value="Zn_clus"/>
    <property type="match status" value="1"/>
</dbReference>
<dbReference type="CDD" id="cd00067">
    <property type="entry name" value="GAL4"/>
    <property type="match status" value="1"/>
</dbReference>
<keyword evidence="1" id="KW-0805">Transcription regulation</keyword>